<organism evidence="1">
    <name type="scientific">marine sediment metagenome</name>
    <dbReference type="NCBI Taxonomy" id="412755"/>
    <lineage>
        <taxon>unclassified sequences</taxon>
        <taxon>metagenomes</taxon>
        <taxon>ecological metagenomes</taxon>
    </lineage>
</organism>
<evidence type="ECO:0000313" key="1">
    <source>
        <dbReference type="EMBL" id="GAG80959.1"/>
    </source>
</evidence>
<feature type="non-terminal residue" evidence="1">
    <location>
        <position position="1"/>
    </location>
</feature>
<name>X1AGC5_9ZZZZ</name>
<proteinExistence type="predicted"/>
<gene>
    <name evidence="1" type="ORF">S01H4_21577</name>
</gene>
<sequence length="57" mass="6759">IFTIVYSSYNGDYDGDIFVDLNPNQLALMNELNIDIRHKSSEIMNNLEMRRIFEDFL</sequence>
<reference evidence="1" key="1">
    <citation type="journal article" date="2014" name="Front. Microbiol.">
        <title>High frequency of phylogenetically diverse reductive dehalogenase-homologous genes in deep subseafloor sedimentary metagenomes.</title>
        <authorList>
            <person name="Kawai M."/>
            <person name="Futagami T."/>
            <person name="Toyoda A."/>
            <person name="Takaki Y."/>
            <person name="Nishi S."/>
            <person name="Hori S."/>
            <person name="Arai W."/>
            <person name="Tsubouchi T."/>
            <person name="Morono Y."/>
            <person name="Uchiyama I."/>
            <person name="Ito T."/>
            <person name="Fujiyama A."/>
            <person name="Inagaki F."/>
            <person name="Takami H."/>
        </authorList>
    </citation>
    <scope>NUCLEOTIDE SEQUENCE</scope>
    <source>
        <strain evidence="1">Expedition CK06-06</strain>
    </source>
</reference>
<dbReference type="AlphaFoldDB" id="X1AGC5"/>
<comment type="caution">
    <text evidence="1">The sequence shown here is derived from an EMBL/GenBank/DDBJ whole genome shotgun (WGS) entry which is preliminary data.</text>
</comment>
<accession>X1AGC5</accession>
<dbReference type="EMBL" id="BART01009787">
    <property type="protein sequence ID" value="GAG80959.1"/>
    <property type="molecule type" value="Genomic_DNA"/>
</dbReference>
<protein>
    <submittedName>
        <fullName evidence="1">Uncharacterized protein</fullName>
    </submittedName>
</protein>